<evidence type="ECO:0000313" key="2">
    <source>
        <dbReference type="EMBL" id="VFK45721.1"/>
    </source>
</evidence>
<proteinExistence type="predicted"/>
<organism evidence="2">
    <name type="scientific">Candidatus Kentrum sp. SD</name>
    <dbReference type="NCBI Taxonomy" id="2126332"/>
    <lineage>
        <taxon>Bacteria</taxon>
        <taxon>Pseudomonadati</taxon>
        <taxon>Pseudomonadota</taxon>
        <taxon>Gammaproteobacteria</taxon>
        <taxon>Candidatus Kentrum</taxon>
    </lineage>
</organism>
<protein>
    <submittedName>
        <fullName evidence="2">Uncharacterized protein</fullName>
    </submittedName>
</protein>
<dbReference type="EMBL" id="CAADFR010000056">
    <property type="protein sequence ID" value="VFK40169.1"/>
    <property type="molecule type" value="Genomic_DNA"/>
</dbReference>
<accession>A0A450YVX1</accession>
<gene>
    <name evidence="2" type="ORF">BECKSD772E_GA0070983_10593</name>
    <name evidence="1" type="ORF">BECKSD772F_GA0070984_10563</name>
</gene>
<name>A0A450YVX1_9GAMM</name>
<sequence>MKEKVYLDSTIPSYHFGRRESLAVFADITRQWWWEMAGEYELFISGAVCVFRRIVTAHSKPS</sequence>
<reference evidence="2" key="1">
    <citation type="submission" date="2019-02" db="EMBL/GenBank/DDBJ databases">
        <authorList>
            <person name="Gruber-Vodicka R. H."/>
            <person name="Seah K. B. B."/>
        </authorList>
    </citation>
    <scope>NUCLEOTIDE SEQUENCE</scope>
    <source>
        <strain evidence="2">BECK_S1320</strain>
        <strain evidence="1">BECK_S1321</strain>
    </source>
</reference>
<evidence type="ECO:0000313" key="1">
    <source>
        <dbReference type="EMBL" id="VFK40169.1"/>
    </source>
</evidence>
<dbReference type="AlphaFoldDB" id="A0A450YVX1"/>
<dbReference type="EMBL" id="CAADFU010000059">
    <property type="protein sequence ID" value="VFK45721.1"/>
    <property type="molecule type" value="Genomic_DNA"/>
</dbReference>